<proteinExistence type="predicted"/>
<comment type="caution">
    <text evidence="1">The sequence shown here is derived from an EMBL/GenBank/DDBJ whole genome shotgun (WGS) entry which is preliminary data.</text>
</comment>
<gene>
    <name evidence="1" type="ORF">D5086_028666</name>
</gene>
<reference evidence="1 2" key="1">
    <citation type="journal article" date="2024" name="Plant Biotechnol. J.">
        <title>Genome and CRISPR/Cas9 system of a widespread forest tree (Populus alba) in the world.</title>
        <authorList>
            <person name="Liu Y.J."/>
            <person name="Jiang P.F."/>
            <person name="Han X.M."/>
            <person name="Li X.Y."/>
            <person name="Wang H.M."/>
            <person name="Wang Y.J."/>
            <person name="Wang X.X."/>
            <person name="Zeng Q.Y."/>
        </authorList>
    </citation>
    <scope>NUCLEOTIDE SEQUENCE [LARGE SCALE GENOMIC DNA]</scope>
    <source>
        <strain evidence="2">cv. PAL-ZL1</strain>
    </source>
</reference>
<dbReference type="Proteomes" id="UP000309997">
    <property type="component" value="Unassembled WGS sequence"/>
</dbReference>
<evidence type="ECO:0000313" key="2">
    <source>
        <dbReference type="Proteomes" id="UP000309997"/>
    </source>
</evidence>
<name>A0ACC4AS50_POPAL</name>
<dbReference type="EMBL" id="RCHU02000016">
    <property type="protein sequence ID" value="KAL3568776.1"/>
    <property type="molecule type" value="Genomic_DNA"/>
</dbReference>
<evidence type="ECO:0000313" key="1">
    <source>
        <dbReference type="EMBL" id="KAL3568776.1"/>
    </source>
</evidence>
<protein>
    <submittedName>
        <fullName evidence="1">Uncharacterized protein</fullName>
    </submittedName>
</protein>
<organism evidence="1 2">
    <name type="scientific">Populus alba</name>
    <name type="common">White poplar</name>
    <dbReference type="NCBI Taxonomy" id="43335"/>
    <lineage>
        <taxon>Eukaryota</taxon>
        <taxon>Viridiplantae</taxon>
        <taxon>Streptophyta</taxon>
        <taxon>Embryophyta</taxon>
        <taxon>Tracheophyta</taxon>
        <taxon>Spermatophyta</taxon>
        <taxon>Magnoliopsida</taxon>
        <taxon>eudicotyledons</taxon>
        <taxon>Gunneridae</taxon>
        <taxon>Pentapetalae</taxon>
        <taxon>rosids</taxon>
        <taxon>fabids</taxon>
        <taxon>Malpighiales</taxon>
        <taxon>Salicaceae</taxon>
        <taxon>Saliceae</taxon>
        <taxon>Populus</taxon>
    </lineage>
</organism>
<accession>A0ACC4AS50</accession>
<keyword evidence="2" id="KW-1185">Reference proteome</keyword>
<sequence length="207" mass="23182">MIPVIAITIYVNNMGPRNLSRLSSEDSAIRLGVLIPLLKASLTSMGISFSCSFQGAFCCVLLQLWSVDELNPKFVAITQAVEARLKSTNDTMDAIEISINDRFDRVQLALDRLRKVVLSKYPVDTETELSNELEKLRFATRVGNERSSNRFLLAYWNLRTRMARRNGTESTNGVHCSGFDGETDSKNLTLSLLSPLKKEFLVPISTM</sequence>